<proteinExistence type="predicted"/>
<feature type="region of interest" description="Disordered" evidence="1">
    <location>
        <begin position="1"/>
        <end position="22"/>
    </location>
</feature>
<name>A0A645BCF4_9ZZZZ</name>
<reference evidence="2" key="1">
    <citation type="submission" date="2019-08" db="EMBL/GenBank/DDBJ databases">
        <authorList>
            <person name="Kucharzyk K."/>
            <person name="Murdoch R.W."/>
            <person name="Higgins S."/>
            <person name="Loffler F."/>
        </authorList>
    </citation>
    <scope>NUCLEOTIDE SEQUENCE</scope>
</reference>
<dbReference type="EMBL" id="VSSQ01019167">
    <property type="protein sequence ID" value="MPM63007.1"/>
    <property type="molecule type" value="Genomic_DNA"/>
</dbReference>
<gene>
    <name evidence="2" type="ORF">SDC9_109885</name>
</gene>
<evidence type="ECO:0000313" key="2">
    <source>
        <dbReference type="EMBL" id="MPM63007.1"/>
    </source>
</evidence>
<feature type="compositionally biased region" description="Polar residues" evidence="1">
    <location>
        <begin position="1"/>
        <end position="11"/>
    </location>
</feature>
<organism evidence="2">
    <name type="scientific">bioreactor metagenome</name>
    <dbReference type="NCBI Taxonomy" id="1076179"/>
    <lineage>
        <taxon>unclassified sequences</taxon>
        <taxon>metagenomes</taxon>
        <taxon>ecological metagenomes</taxon>
    </lineage>
</organism>
<dbReference type="AlphaFoldDB" id="A0A645BCF4"/>
<evidence type="ECO:0000256" key="1">
    <source>
        <dbReference type="SAM" id="MobiDB-lite"/>
    </source>
</evidence>
<accession>A0A645BCF4</accession>
<sequence>MASVGNKNGISAQEFKSRGPTHEQETVTEVLFGDIPSFFLQTLYSGDDDRCVLRLINSRQAAGQRAVGGAIKAEGVERGRNIRNAAVIGHDQFGAAGTARLGKHRIRLHILVVDYDFAAGFDDARLGARNIRYRRPKLTRVIQTDIGDDGERRRIDHVGRVQLTAHANLQHDDICLTAQEVFKRDDGDELKLSRMIRHRLCVRTDERGNFGKQLVGNRFAVELHALVEPVDKRRDIEPCSIPGKRERFCNHCASGAFSVGSGDVNELKFALRVSDSLKQFARSLKTQPAAAPSDVMDIIHCFVIGHDIKQRCIT</sequence>
<comment type="caution">
    <text evidence="2">The sequence shown here is derived from an EMBL/GenBank/DDBJ whole genome shotgun (WGS) entry which is preliminary data.</text>
</comment>
<protein>
    <submittedName>
        <fullName evidence="2">Uncharacterized protein</fullName>
    </submittedName>
</protein>